<organism evidence="9 10">
    <name type="scientific">Candidatus Kerfeldbacteria bacterium CG15_BIG_FIL_POST_REV_8_21_14_020_45_12</name>
    <dbReference type="NCBI Taxonomy" id="2014247"/>
    <lineage>
        <taxon>Bacteria</taxon>
        <taxon>Candidatus Kerfeldiibacteriota</taxon>
    </lineage>
</organism>
<feature type="transmembrane region" description="Helical" evidence="8">
    <location>
        <begin position="15"/>
        <end position="34"/>
    </location>
</feature>
<comment type="subcellular location">
    <subcellularLocation>
        <location evidence="1">Cell membrane</location>
        <topology evidence="1">Multi-pass membrane protein</topology>
    </subcellularLocation>
</comment>
<feature type="transmembrane region" description="Helical" evidence="8">
    <location>
        <begin position="397"/>
        <end position="419"/>
    </location>
</feature>
<keyword evidence="3" id="KW-0808">Transferase</keyword>
<accession>A0A2M7H3I7</accession>
<proteinExistence type="inferred from homology"/>
<comment type="similarity">
    <text evidence="7">Belongs to the glycosyltransferase 87 family.</text>
</comment>
<evidence type="ECO:0000256" key="5">
    <source>
        <dbReference type="ARBA" id="ARBA00022989"/>
    </source>
</evidence>
<feature type="transmembrane region" description="Helical" evidence="8">
    <location>
        <begin position="301"/>
        <end position="318"/>
    </location>
</feature>
<feature type="transmembrane region" description="Helical" evidence="8">
    <location>
        <begin position="374"/>
        <end position="391"/>
    </location>
</feature>
<feature type="transmembrane region" description="Helical" evidence="8">
    <location>
        <begin position="116"/>
        <end position="134"/>
    </location>
</feature>
<gene>
    <name evidence="9" type="ORF">COW24_03465</name>
</gene>
<dbReference type="GO" id="GO:0005886">
    <property type="term" value="C:plasma membrane"/>
    <property type="evidence" value="ECO:0007669"/>
    <property type="project" value="UniProtKB-SubCell"/>
</dbReference>
<feature type="transmembrane region" description="Helical" evidence="8">
    <location>
        <begin position="146"/>
        <end position="165"/>
    </location>
</feature>
<comment type="caution">
    <text evidence="9">The sequence shown here is derived from an EMBL/GenBank/DDBJ whole genome shotgun (WGS) entry which is preliminary data.</text>
</comment>
<evidence type="ECO:0000256" key="2">
    <source>
        <dbReference type="ARBA" id="ARBA00022475"/>
    </source>
</evidence>
<keyword evidence="4 8" id="KW-0812">Transmembrane</keyword>
<evidence type="ECO:0000313" key="9">
    <source>
        <dbReference type="EMBL" id="PIW36795.1"/>
    </source>
</evidence>
<evidence type="ECO:0000256" key="6">
    <source>
        <dbReference type="ARBA" id="ARBA00023136"/>
    </source>
</evidence>
<evidence type="ECO:0000256" key="7">
    <source>
        <dbReference type="ARBA" id="ARBA00024033"/>
    </source>
</evidence>
<evidence type="ECO:0000313" key="10">
    <source>
        <dbReference type="Proteomes" id="UP000230292"/>
    </source>
</evidence>
<keyword evidence="2" id="KW-1003">Cell membrane</keyword>
<evidence type="ECO:0000256" key="4">
    <source>
        <dbReference type="ARBA" id="ARBA00022692"/>
    </source>
</evidence>
<dbReference type="Pfam" id="PF09594">
    <property type="entry name" value="GT87"/>
    <property type="match status" value="1"/>
</dbReference>
<feature type="transmembrane region" description="Helical" evidence="8">
    <location>
        <begin position="197"/>
        <end position="216"/>
    </location>
</feature>
<keyword evidence="5 8" id="KW-1133">Transmembrane helix</keyword>
<protein>
    <recommendedName>
        <fullName evidence="11">DUF2029 domain-containing protein</fullName>
    </recommendedName>
</protein>
<name>A0A2M7H3I7_9BACT</name>
<evidence type="ECO:0000256" key="8">
    <source>
        <dbReference type="SAM" id="Phobius"/>
    </source>
</evidence>
<keyword evidence="6 8" id="KW-0472">Membrane</keyword>
<dbReference type="AlphaFoldDB" id="A0A2M7H3I7"/>
<sequence length="438" mass="49615">MFTRLRDLEFKHRNVLRTALFFAVICGFVFYNAVLTTPQRKASAYGKTDLAVFYVAGSSVIGTIDLEPPELYERAPIKEAIKSVRPQLGGTWFLYPPQAALFFAPFGLAKLGIVNSVWLFLNCILFLVSFYLAINFLIGDRQLLRYRYSLIIMALTAAGPVNGLIQTGQINGVIWLLMLGGITLILLKHPYLAGTAFGIATSIKVFPILFFPYLLLKKKWKAAAAFFFSCVVFLVASLPVFGMDTYFRFIKKTFIPLAQGSIGTLYKSASLYGSFRKAIEQNVFSGIDISKKSLINNADPYFTALALVMLLIVSVLLWKRRNLHRGQDLLIDYSLIISFFLVFSKNVHSQYAFWILPIIIWAITQTWHRGSRRLIVLGSILLALTQYTRFLPEAVQFWWIIKPETLGLLGVFLFTAFACRKDFREKHIIGLLPPHDKA</sequence>
<dbReference type="EMBL" id="PFGC01000040">
    <property type="protein sequence ID" value="PIW36795.1"/>
    <property type="molecule type" value="Genomic_DNA"/>
</dbReference>
<feature type="transmembrane region" description="Helical" evidence="8">
    <location>
        <begin position="172"/>
        <end position="191"/>
    </location>
</feature>
<evidence type="ECO:0008006" key="11">
    <source>
        <dbReference type="Google" id="ProtNLM"/>
    </source>
</evidence>
<evidence type="ECO:0000256" key="1">
    <source>
        <dbReference type="ARBA" id="ARBA00004651"/>
    </source>
</evidence>
<feature type="transmembrane region" description="Helical" evidence="8">
    <location>
        <begin position="92"/>
        <end position="109"/>
    </location>
</feature>
<dbReference type="Proteomes" id="UP000230292">
    <property type="component" value="Unassembled WGS sequence"/>
</dbReference>
<dbReference type="GO" id="GO:0016758">
    <property type="term" value="F:hexosyltransferase activity"/>
    <property type="evidence" value="ECO:0007669"/>
    <property type="project" value="InterPro"/>
</dbReference>
<feature type="transmembrane region" description="Helical" evidence="8">
    <location>
        <begin position="223"/>
        <end position="242"/>
    </location>
</feature>
<reference evidence="9 10" key="1">
    <citation type="submission" date="2017-09" db="EMBL/GenBank/DDBJ databases">
        <title>Depth-based differentiation of microbial function through sediment-hosted aquifers and enrichment of novel symbionts in the deep terrestrial subsurface.</title>
        <authorList>
            <person name="Probst A.J."/>
            <person name="Ladd B."/>
            <person name="Jarett J.K."/>
            <person name="Geller-Mcgrath D.E."/>
            <person name="Sieber C.M."/>
            <person name="Emerson J.B."/>
            <person name="Anantharaman K."/>
            <person name="Thomas B.C."/>
            <person name="Malmstrom R."/>
            <person name="Stieglmeier M."/>
            <person name="Klingl A."/>
            <person name="Woyke T."/>
            <person name="Ryan C.M."/>
            <person name="Banfield J.F."/>
        </authorList>
    </citation>
    <scope>NUCLEOTIDE SEQUENCE [LARGE SCALE GENOMIC DNA]</scope>
    <source>
        <strain evidence="9">CG15_BIG_FIL_POST_REV_8_21_14_020_45_12</strain>
    </source>
</reference>
<dbReference type="InterPro" id="IPR018584">
    <property type="entry name" value="GT87"/>
</dbReference>
<evidence type="ECO:0000256" key="3">
    <source>
        <dbReference type="ARBA" id="ARBA00022679"/>
    </source>
</evidence>